<reference evidence="10 11" key="1">
    <citation type="submission" date="2021-01" db="EMBL/GenBank/DDBJ databases">
        <title>Prevotella A2931 sp. nov.</title>
        <authorList>
            <person name="Buhl M."/>
            <person name="Oberhettinger P."/>
        </authorList>
    </citation>
    <scope>NUCLEOTIDE SEQUENCE [LARGE SCALE GENOMIC DNA]</scope>
    <source>
        <strain evidence="10 11">A2931</strain>
    </source>
</reference>
<comment type="subcellular location">
    <subcellularLocation>
        <location evidence="1">Cell membrane</location>
        <topology evidence="1">Multi-pass membrane protein</topology>
    </subcellularLocation>
</comment>
<keyword evidence="5 8" id="KW-0812">Transmembrane</keyword>
<evidence type="ECO:0000256" key="2">
    <source>
        <dbReference type="ARBA" id="ARBA00022475"/>
    </source>
</evidence>
<evidence type="ECO:0000256" key="6">
    <source>
        <dbReference type="ARBA" id="ARBA00022989"/>
    </source>
</evidence>
<keyword evidence="4" id="KW-0808">Transferase</keyword>
<dbReference type="PANTHER" id="PTHR33908:SF3">
    <property type="entry name" value="UNDECAPRENYL PHOSPHATE-ALPHA-4-AMINO-4-DEOXY-L-ARABINOSE ARABINOSYL TRANSFERASE"/>
    <property type="match status" value="1"/>
</dbReference>
<feature type="transmembrane region" description="Helical" evidence="8">
    <location>
        <begin position="347"/>
        <end position="370"/>
    </location>
</feature>
<feature type="domain" description="Glycosyltransferase RgtA/B/C/D-like" evidence="9">
    <location>
        <begin position="63"/>
        <end position="223"/>
    </location>
</feature>
<accession>A0ABS3M6N1</accession>
<evidence type="ECO:0000313" key="11">
    <source>
        <dbReference type="Proteomes" id="UP000664265"/>
    </source>
</evidence>
<evidence type="ECO:0000256" key="3">
    <source>
        <dbReference type="ARBA" id="ARBA00022676"/>
    </source>
</evidence>
<dbReference type="InterPro" id="IPR038731">
    <property type="entry name" value="RgtA/B/C-like"/>
</dbReference>
<feature type="transmembrane region" description="Helical" evidence="8">
    <location>
        <begin position="257"/>
        <end position="279"/>
    </location>
</feature>
<evidence type="ECO:0000313" key="10">
    <source>
        <dbReference type="EMBL" id="MBO1363828.1"/>
    </source>
</evidence>
<evidence type="ECO:0000259" key="9">
    <source>
        <dbReference type="Pfam" id="PF13231"/>
    </source>
</evidence>
<evidence type="ECO:0000256" key="5">
    <source>
        <dbReference type="ARBA" id="ARBA00022692"/>
    </source>
</evidence>
<dbReference type="PANTHER" id="PTHR33908">
    <property type="entry name" value="MANNOSYLTRANSFERASE YKCB-RELATED"/>
    <property type="match status" value="1"/>
</dbReference>
<feature type="transmembrane region" description="Helical" evidence="8">
    <location>
        <begin position="406"/>
        <end position="428"/>
    </location>
</feature>
<evidence type="ECO:0000256" key="4">
    <source>
        <dbReference type="ARBA" id="ARBA00022679"/>
    </source>
</evidence>
<evidence type="ECO:0000256" key="1">
    <source>
        <dbReference type="ARBA" id="ARBA00004651"/>
    </source>
</evidence>
<feature type="transmembrane region" description="Helical" evidence="8">
    <location>
        <begin position="315"/>
        <end position="335"/>
    </location>
</feature>
<dbReference type="EMBL" id="JAERMS010000028">
    <property type="protein sequence ID" value="MBO1363828.1"/>
    <property type="molecule type" value="Genomic_DNA"/>
</dbReference>
<feature type="transmembrane region" description="Helical" evidence="8">
    <location>
        <begin position="291"/>
        <end position="309"/>
    </location>
</feature>
<keyword evidence="7 8" id="KW-0472">Membrane</keyword>
<proteinExistence type="predicted"/>
<feature type="transmembrane region" description="Helical" evidence="8">
    <location>
        <begin position="113"/>
        <end position="130"/>
    </location>
</feature>
<feature type="transmembrane region" description="Helical" evidence="8">
    <location>
        <begin position="136"/>
        <end position="152"/>
    </location>
</feature>
<keyword evidence="3" id="KW-0328">Glycosyltransferase</keyword>
<dbReference type="Pfam" id="PF13231">
    <property type="entry name" value="PMT_2"/>
    <property type="match status" value="1"/>
</dbReference>
<evidence type="ECO:0000256" key="7">
    <source>
        <dbReference type="ARBA" id="ARBA00023136"/>
    </source>
</evidence>
<comment type="caution">
    <text evidence="10">The sequence shown here is derived from an EMBL/GenBank/DDBJ whole genome shotgun (WGS) entry which is preliminary data.</text>
</comment>
<keyword evidence="11" id="KW-1185">Reference proteome</keyword>
<feature type="transmembrane region" description="Helical" evidence="8">
    <location>
        <begin position="207"/>
        <end position="226"/>
    </location>
</feature>
<name>A0ABS3M6N1_9BACT</name>
<feature type="transmembrane region" description="Helical" evidence="8">
    <location>
        <begin position="376"/>
        <end position="397"/>
    </location>
</feature>
<feature type="transmembrane region" description="Helical" evidence="8">
    <location>
        <begin position="183"/>
        <end position="200"/>
    </location>
</feature>
<keyword evidence="6 8" id="KW-1133">Transmembrane helix</keyword>
<dbReference type="InterPro" id="IPR050297">
    <property type="entry name" value="LipidA_mod_glycosyltrf_83"/>
</dbReference>
<sequence length="545" mass="62030">MTLFTKKGHWLLPGLFMLITFFANLDALPTDIMESRNIVTGREMVSDGNWLVPTMNGELRLEKPPLPTWISGIVESIVPNSLTAQRVPAAMMGCLWTIYLLLLARIVARRDDYAITAAMVFLTCYNLILMGRSATWDIYCHAFMMAAIYYLTRTLFENRHSLRRFVLAGALMGLSFLSKGPVAFYALLLPYLVALATVLRPKMSGKWAGVALMILVMTAVGAWWYVYLWGLHPIEASQVFHKETSSWADHNTRPWYYYWRFFLEMGVWAVLVPGALAVGYWRRRVTLKREYVFTLTWTVACLVLLSLIPEKKTRYLLPLLAPCSMLVATILIHFRMTKTKPVGFAKWLWRINGWTTATVVAAIPVLGYYFGIRKGIVGWTAETLMTLVALSALAAIIRATRRRQPLLYVGAVTTVFAGIELFMLPAVGNAFGNPQGRSIHRLADRTELKGLPFYHSDSQPIRIELVYEVGRKILPLNLHDERLVMSRLPMVIVTQGYAREELPAALIEKTDTVSYGYFDDNKRPKGYKHYNKAFLNYVTLVKNKK</sequence>
<feature type="transmembrane region" description="Helical" evidence="8">
    <location>
        <begin position="87"/>
        <end position="106"/>
    </location>
</feature>
<dbReference type="RefSeq" id="WP_107582123.1">
    <property type="nucleotide sequence ID" value="NZ_JAERMS010000028.1"/>
</dbReference>
<keyword evidence="2" id="KW-1003">Cell membrane</keyword>
<dbReference type="Proteomes" id="UP000664265">
    <property type="component" value="Unassembled WGS sequence"/>
</dbReference>
<protein>
    <submittedName>
        <fullName evidence="10">Glycosyltransferase family 39 protein</fullName>
    </submittedName>
</protein>
<organism evidence="10 11">
    <name type="scientific">Prevotella illustrans</name>
    <dbReference type="NCBI Taxonomy" id="2800387"/>
    <lineage>
        <taxon>Bacteria</taxon>
        <taxon>Pseudomonadati</taxon>
        <taxon>Bacteroidota</taxon>
        <taxon>Bacteroidia</taxon>
        <taxon>Bacteroidales</taxon>
        <taxon>Prevotellaceae</taxon>
        <taxon>Prevotella</taxon>
    </lineage>
</organism>
<evidence type="ECO:0000256" key="8">
    <source>
        <dbReference type="SAM" id="Phobius"/>
    </source>
</evidence>
<gene>
    <name evidence="10" type="ORF">JHU38_08615</name>
</gene>